<sequence>MNIRSPLFLRALWGMVALLLTAFAATSALADIAVREIKIPMTVKGMLSDSHIQLSATEYKPEGDGPFPLLLINHGTPRSQADFAAMKNNYAWQAQLFARRGFVVIHTLRRGYGGSDGPWAENYFNCANPDYIGAGLESAKDIDAALEYGRAQPYVDAKHVVLLGKSAGGFGVLALSSQNPAGVVGTINFAGGRGSRGPDNVCNEGKLVDAFSHYARTTHIPMLWFYSENDHFFGPALAKRLGESYQAKGVDMDLKMVPAYGSDGHSFFEGRPNASVWVPTVDAFFKKIGLQGLQQPS</sequence>
<dbReference type="EMBL" id="JAVDXT010000001">
    <property type="protein sequence ID" value="MDR7376426.1"/>
    <property type="molecule type" value="Genomic_DNA"/>
</dbReference>
<keyword evidence="5" id="KW-1185">Reference proteome</keyword>
<organism evidence="4 5">
    <name type="scientific">Rhodoferax ferrireducens</name>
    <dbReference type="NCBI Taxonomy" id="192843"/>
    <lineage>
        <taxon>Bacteria</taxon>
        <taxon>Pseudomonadati</taxon>
        <taxon>Pseudomonadota</taxon>
        <taxon>Betaproteobacteria</taxon>
        <taxon>Burkholderiales</taxon>
        <taxon>Comamonadaceae</taxon>
        <taxon>Rhodoferax</taxon>
    </lineage>
</organism>
<accession>A0ABU2C543</accession>
<proteinExistence type="predicted"/>
<dbReference type="Proteomes" id="UP001180487">
    <property type="component" value="Unassembled WGS sequence"/>
</dbReference>
<dbReference type="GO" id="GO:0016787">
    <property type="term" value="F:hydrolase activity"/>
    <property type="evidence" value="ECO:0007669"/>
    <property type="project" value="UniProtKB-KW"/>
</dbReference>
<dbReference type="Gene3D" id="3.40.50.1820">
    <property type="entry name" value="alpha/beta hydrolase"/>
    <property type="match status" value="1"/>
</dbReference>
<dbReference type="RefSeq" id="WP_310371349.1">
    <property type="nucleotide sequence ID" value="NZ_JAVDXT010000001.1"/>
</dbReference>
<dbReference type="Pfam" id="PF01738">
    <property type="entry name" value="DLH"/>
    <property type="match status" value="1"/>
</dbReference>
<feature type="chain" id="PRO_5045450208" evidence="2">
    <location>
        <begin position="31"/>
        <end position="297"/>
    </location>
</feature>
<dbReference type="InterPro" id="IPR050261">
    <property type="entry name" value="FrsA_esterase"/>
</dbReference>
<keyword evidence="1 4" id="KW-0378">Hydrolase</keyword>
<evidence type="ECO:0000313" key="5">
    <source>
        <dbReference type="Proteomes" id="UP001180487"/>
    </source>
</evidence>
<dbReference type="PANTHER" id="PTHR22946:SF9">
    <property type="entry name" value="POLYKETIDE TRANSFERASE AF380"/>
    <property type="match status" value="1"/>
</dbReference>
<dbReference type="InterPro" id="IPR002925">
    <property type="entry name" value="Dienelactn_hydro"/>
</dbReference>
<evidence type="ECO:0000256" key="2">
    <source>
        <dbReference type="SAM" id="SignalP"/>
    </source>
</evidence>
<evidence type="ECO:0000256" key="1">
    <source>
        <dbReference type="ARBA" id="ARBA00022801"/>
    </source>
</evidence>
<dbReference type="SUPFAM" id="SSF53474">
    <property type="entry name" value="alpha/beta-Hydrolases"/>
    <property type="match status" value="1"/>
</dbReference>
<evidence type="ECO:0000313" key="4">
    <source>
        <dbReference type="EMBL" id="MDR7376426.1"/>
    </source>
</evidence>
<comment type="caution">
    <text evidence="4">The sequence shown here is derived from an EMBL/GenBank/DDBJ whole genome shotgun (WGS) entry which is preliminary data.</text>
</comment>
<evidence type="ECO:0000259" key="3">
    <source>
        <dbReference type="Pfam" id="PF01738"/>
    </source>
</evidence>
<keyword evidence="2" id="KW-0732">Signal</keyword>
<feature type="signal peptide" evidence="2">
    <location>
        <begin position="1"/>
        <end position="30"/>
    </location>
</feature>
<protein>
    <submittedName>
        <fullName evidence="4">Dienelactone hydrolase</fullName>
    </submittedName>
</protein>
<name>A0ABU2C543_9BURK</name>
<gene>
    <name evidence="4" type="ORF">J2X19_001084</name>
</gene>
<feature type="domain" description="Dienelactone hydrolase" evidence="3">
    <location>
        <begin position="138"/>
        <end position="273"/>
    </location>
</feature>
<reference evidence="4 5" key="1">
    <citation type="submission" date="2023-07" db="EMBL/GenBank/DDBJ databases">
        <title>Sorghum-associated microbial communities from plants grown in Nebraska, USA.</title>
        <authorList>
            <person name="Schachtman D."/>
        </authorList>
    </citation>
    <scope>NUCLEOTIDE SEQUENCE [LARGE SCALE GENOMIC DNA]</scope>
    <source>
        <strain evidence="4 5">BE313</strain>
    </source>
</reference>
<dbReference type="InterPro" id="IPR029058">
    <property type="entry name" value="AB_hydrolase_fold"/>
</dbReference>
<dbReference type="PANTHER" id="PTHR22946">
    <property type="entry name" value="DIENELACTONE HYDROLASE DOMAIN-CONTAINING PROTEIN-RELATED"/>
    <property type="match status" value="1"/>
</dbReference>